<feature type="region of interest" description="Disordered" evidence="1">
    <location>
        <begin position="187"/>
        <end position="328"/>
    </location>
</feature>
<feature type="compositionally biased region" description="Polar residues" evidence="1">
    <location>
        <begin position="498"/>
        <end position="515"/>
    </location>
</feature>
<sequence>MATAGDATTSLNSKTVFMVKLDLPALCANAEVVLQLDYMDCLKFVNNLEDIIDKVVGELQDRGVSVNRLSSDEPLNNLKTQAARELLELEAKFSETQKWKDKARIAEMQFAELQKALLKKEGLGAHEMRALVAVARAEFDEELQTKVDAVREEFQNSLDNKDFQIQRLKTLQERRRTMSSMSISAITVTAPQVAEEEPLPQSRQSTKSPPTCQSESPPDTPLHPPRADPQVDELPESPAEAKDDELPKPKDKAPRQSPTMLPQTDELQEQPAEAKDKAPPSELWKLPQLPNLEVPTPKEQKQGTRRSSSGRLMITPQRSQSAVIDGVQEDSLEDENLLLLQDAPKMEIDDLPYLSPKLFRRRSSNLNKLNPGKFASGPPKCSDEDESEASGDVMRNTESCTDPVKPRSPRPEGAPTRKASTESCGSEVARVEAVTSAAPGRVTSSLKLPTAPSEDDPVKARSAELPSRAAVAAAAPPGSPRPGGAASMRPAGRFRKQATVTVRRQSMQNLSTSPSHDFEENSTEGLKAVSSARPPSPLVQGG</sequence>
<dbReference type="AlphaFoldDB" id="A0A813DVF7"/>
<feature type="compositionally biased region" description="Basic and acidic residues" evidence="1">
    <location>
        <begin position="239"/>
        <end position="254"/>
    </location>
</feature>
<accession>A0A813DVF7</accession>
<evidence type="ECO:0000313" key="3">
    <source>
        <dbReference type="Proteomes" id="UP000654075"/>
    </source>
</evidence>
<protein>
    <submittedName>
        <fullName evidence="2">Uncharacterized protein</fullName>
    </submittedName>
</protein>
<feature type="compositionally biased region" description="Polar residues" evidence="1">
    <location>
        <begin position="305"/>
        <end position="322"/>
    </location>
</feature>
<gene>
    <name evidence="2" type="ORF">PGLA1383_LOCUS8429</name>
</gene>
<keyword evidence="3" id="KW-1185">Reference proteome</keyword>
<reference evidence="2" key="1">
    <citation type="submission" date="2021-02" db="EMBL/GenBank/DDBJ databases">
        <authorList>
            <person name="Dougan E. K."/>
            <person name="Rhodes N."/>
            <person name="Thang M."/>
            <person name="Chan C."/>
        </authorList>
    </citation>
    <scope>NUCLEOTIDE SEQUENCE</scope>
</reference>
<comment type="caution">
    <text evidence="2">The sequence shown here is derived from an EMBL/GenBank/DDBJ whole genome shotgun (WGS) entry which is preliminary data.</text>
</comment>
<organism evidence="2 3">
    <name type="scientific">Polarella glacialis</name>
    <name type="common">Dinoflagellate</name>
    <dbReference type="NCBI Taxonomy" id="89957"/>
    <lineage>
        <taxon>Eukaryota</taxon>
        <taxon>Sar</taxon>
        <taxon>Alveolata</taxon>
        <taxon>Dinophyceae</taxon>
        <taxon>Suessiales</taxon>
        <taxon>Suessiaceae</taxon>
        <taxon>Polarella</taxon>
    </lineage>
</organism>
<dbReference type="Proteomes" id="UP000654075">
    <property type="component" value="Unassembled WGS sequence"/>
</dbReference>
<proteinExistence type="predicted"/>
<name>A0A813DVF7_POLGL</name>
<feature type="region of interest" description="Disordered" evidence="1">
    <location>
        <begin position="363"/>
        <end position="542"/>
    </location>
</feature>
<feature type="compositionally biased region" description="Low complexity" evidence="1">
    <location>
        <begin position="466"/>
        <end position="487"/>
    </location>
</feature>
<feature type="compositionally biased region" description="Polar residues" evidence="1">
    <location>
        <begin position="201"/>
        <end position="217"/>
    </location>
</feature>
<dbReference type="EMBL" id="CAJNNV010003834">
    <property type="protein sequence ID" value="CAE8589683.1"/>
    <property type="molecule type" value="Genomic_DNA"/>
</dbReference>
<evidence type="ECO:0000313" key="2">
    <source>
        <dbReference type="EMBL" id="CAE8589683.1"/>
    </source>
</evidence>
<evidence type="ECO:0000256" key="1">
    <source>
        <dbReference type="SAM" id="MobiDB-lite"/>
    </source>
</evidence>